<reference evidence="4" key="2">
    <citation type="submission" date="2020-07" db="EMBL/GenBank/DDBJ databases">
        <authorList>
            <person name="Klompen A.L."/>
            <person name="Macrander J."/>
            <person name="Reitzel A.M."/>
            <person name="Stampar S.N."/>
        </authorList>
    </citation>
    <scope>NUCLEOTIDE SEQUENCE</scope>
</reference>
<evidence type="ECO:0000313" key="4">
    <source>
        <dbReference type="EMBL" id="QNH72530.1"/>
    </source>
</evidence>
<feature type="signal peptide" evidence="2">
    <location>
        <begin position="1"/>
        <end position="24"/>
    </location>
</feature>
<dbReference type="PROSITE" id="PS51670">
    <property type="entry name" value="SHKT"/>
    <property type="match status" value="2"/>
</dbReference>
<evidence type="ECO:0000259" key="3">
    <source>
        <dbReference type="PROSITE" id="PS51670"/>
    </source>
</evidence>
<keyword evidence="2" id="KW-0732">Signal</keyword>
<evidence type="ECO:0000256" key="2">
    <source>
        <dbReference type="SAM" id="SignalP"/>
    </source>
</evidence>
<sequence>MNAQILPKVVIFLLMSICYKGVSAQGIEKKKIKWVVDYDLKPACKDEISVQSYCNEWKDCGLCEDEYDSIVMRRYCPLTCGFCLPPKPPECLKSEYGCCWDFKTKALSLSGDGCPRCRDQFHTLCKRFISQCEKKGRNGEYVRKKCSKTCGFCRNDAMVIDEQTFNRHRTKLQ</sequence>
<protein>
    <submittedName>
        <fullName evidence="4">Toxin candidate TRINITY_DN29413_c0_g1_i1</fullName>
    </submittedName>
</protein>
<dbReference type="InterPro" id="IPR003582">
    <property type="entry name" value="ShKT_dom"/>
</dbReference>
<dbReference type="Gene3D" id="1.10.10.1870">
    <property type="entry name" value="ShTK domain-like"/>
    <property type="match status" value="1"/>
</dbReference>
<dbReference type="Pfam" id="PF01549">
    <property type="entry name" value="ShK"/>
    <property type="match status" value="2"/>
</dbReference>
<dbReference type="Gene3D" id="1.10.10.1940">
    <property type="match status" value="1"/>
</dbReference>
<comment type="caution">
    <text evidence="1">Lacks conserved residue(s) required for the propagation of feature annotation.</text>
</comment>
<organism evidence="4">
    <name type="scientific">Pachycerianthus maua</name>
    <dbReference type="NCBI Taxonomy" id="2736681"/>
    <lineage>
        <taxon>Eukaryota</taxon>
        <taxon>Metazoa</taxon>
        <taxon>Cnidaria</taxon>
        <taxon>Anthozoa</taxon>
        <taxon>Ceriantharia</taxon>
        <taxon>Spirularia</taxon>
        <taxon>Cerianthidae</taxon>
        <taxon>Pachycerianthus</taxon>
    </lineage>
</organism>
<evidence type="ECO:0000256" key="1">
    <source>
        <dbReference type="PROSITE-ProRule" id="PRU01005"/>
    </source>
</evidence>
<dbReference type="AlphaFoldDB" id="A0A7G7WZ41"/>
<name>A0A7G7WZ41_9CNID</name>
<reference evidence="4" key="1">
    <citation type="journal article" date="2020" name="Mar. Drugs">
        <title>Transcriptomic Analysis of Four Cerianthid (Cnidaria, Ceriantharia) Venoms.</title>
        <authorList>
            <person name="Klompen A.M.L."/>
            <person name="Macrander J."/>
            <person name="Reitzel A.M."/>
            <person name="Stampar S.N."/>
        </authorList>
    </citation>
    <scope>NUCLEOTIDE SEQUENCE</scope>
</reference>
<proteinExistence type="evidence at transcript level"/>
<feature type="chain" id="PRO_5028988844" evidence="2">
    <location>
        <begin position="25"/>
        <end position="173"/>
    </location>
</feature>
<accession>A0A7G7WZ41</accession>
<dbReference type="EMBL" id="MT747596">
    <property type="protein sequence ID" value="QNH72530.1"/>
    <property type="molecule type" value="mRNA"/>
</dbReference>
<dbReference type="SMART" id="SM00254">
    <property type="entry name" value="ShKT"/>
    <property type="match status" value="2"/>
</dbReference>
<feature type="domain" description="ShKT" evidence="3">
    <location>
        <begin position="117"/>
        <end position="153"/>
    </location>
</feature>
<feature type="domain" description="ShKT" evidence="3">
    <location>
        <begin position="44"/>
        <end position="83"/>
    </location>
</feature>